<proteinExistence type="inferred from homology"/>
<evidence type="ECO:0000256" key="1">
    <source>
        <dbReference type="ARBA" id="ARBA00004571"/>
    </source>
</evidence>
<dbReference type="SUPFAM" id="SSF56935">
    <property type="entry name" value="Porins"/>
    <property type="match status" value="1"/>
</dbReference>
<evidence type="ECO:0000256" key="11">
    <source>
        <dbReference type="ARBA" id="ARBA00023237"/>
    </source>
</evidence>
<accession>A0ABV7V545</accession>
<keyword evidence="19" id="KW-1185">Reference proteome</keyword>
<dbReference type="InterPro" id="IPR010917">
    <property type="entry name" value="TonB_rcpt_CS"/>
</dbReference>
<evidence type="ECO:0000256" key="12">
    <source>
        <dbReference type="PROSITE-ProRule" id="PRU01360"/>
    </source>
</evidence>
<gene>
    <name evidence="18" type="ORF">ACFOOT_13965</name>
</gene>
<protein>
    <submittedName>
        <fullName evidence="18">TonB-dependent receptor</fullName>
    </submittedName>
</protein>
<evidence type="ECO:0000256" key="3">
    <source>
        <dbReference type="ARBA" id="ARBA00022452"/>
    </source>
</evidence>
<feature type="short sequence motif" description="TonB C-terminal box" evidence="13">
    <location>
        <begin position="875"/>
        <end position="892"/>
    </location>
</feature>
<evidence type="ECO:0000256" key="13">
    <source>
        <dbReference type="PROSITE-ProRule" id="PRU10144"/>
    </source>
</evidence>
<keyword evidence="9 14" id="KW-0798">TonB box</keyword>
<dbReference type="Pfam" id="PF00593">
    <property type="entry name" value="TonB_dep_Rec_b-barrel"/>
    <property type="match status" value="1"/>
</dbReference>
<keyword evidence="4" id="KW-0410">Iron transport</keyword>
<keyword evidence="8" id="KW-0406">Ion transport</keyword>
<evidence type="ECO:0000256" key="4">
    <source>
        <dbReference type="ARBA" id="ARBA00022496"/>
    </source>
</evidence>
<evidence type="ECO:0000256" key="8">
    <source>
        <dbReference type="ARBA" id="ARBA00023065"/>
    </source>
</evidence>
<evidence type="ECO:0000256" key="7">
    <source>
        <dbReference type="ARBA" id="ARBA00023004"/>
    </source>
</evidence>
<comment type="similarity">
    <text evidence="12 14">Belongs to the TonB-dependent receptor family.</text>
</comment>
<dbReference type="PROSITE" id="PS52016">
    <property type="entry name" value="TONB_DEPENDENT_REC_3"/>
    <property type="match status" value="1"/>
</dbReference>
<feature type="chain" id="PRO_5045258834" evidence="15">
    <location>
        <begin position="44"/>
        <end position="892"/>
    </location>
</feature>
<evidence type="ECO:0000313" key="19">
    <source>
        <dbReference type="Proteomes" id="UP001595683"/>
    </source>
</evidence>
<keyword evidence="10 12" id="KW-0472">Membrane</keyword>
<feature type="domain" description="TonB-dependent receptor-like beta-barrel" evidence="16">
    <location>
        <begin position="304"/>
        <end position="799"/>
    </location>
</feature>
<reference evidence="19" key="1">
    <citation type="journal article" date="2019" name="Int. J. Syst. Evol. Microbiol.">
        <title>The Global Catalogue of Microorganisms (GCM) 10K type strain sequencing project: providing services to taxonomists for standard genome sequencing and annotation.</title>
        <authorList>
            <consortium name="The Broad Institute Genomics Platform"/>
            <consortium name="The Broad Institute Genome Sequencing Center for Infectious Disease"/>
            <person name="Wu L."/>
            <person name="Ma J."/>
        </authorList>
    </citation>
    <scope>NUCLEOTIDE SEQUENCE [LARGE SCALE GENOMIC DNA]</scope>
    <source>
        <strain evidence="19">KCTC 42224</strain>
    </source>
</reference>
<dbReference type="InterPro" id="IPR039426">
    <property type="entry name" value="TonB-dep_rcpt-like"/>
</dbReference>
<evidence type="ECO:0000256" key="5">
    <source>
        <dbReference type="ARBA" id="ARBA00022692"/>
    </source>
</evidence>
<sequence length="892" mass="94806">MGISGNQNEAVGAPRRDRRSARKAASALALMAPGFVCTPSAHALVATADGAAAATGAQDDAIIVTATKRDASLEDVPVAVSVASGQAIARAQIRDLKDLTSLVPSLSMQQLQSPANVNIYIRGFGNGANNSGIEPSVGVFVDGVYRSRTAAQIADLPDVDQVEVLRGPQSTLFGKNASAGVISIITRLPQFKPGGDFEASWGNYNALVLKGLVTGPVTDALAVSLAAGRNRRDGTIVDPDTGHRSNGRNRWFVRGQALWQPGDDLSLRVIGDYGLINEVCCAPVNVQPSAATQAVLAVGGKVNAPDAIYADQAWWNFDSTNRIANYGFSGQLDYKLDRVKITAISAWRRLTSATNQDSDFSSGQMLARNAQDLKLSTFTEELRVATDLPGPFNAVGGVYYFNETLDQRSAIAFGQDMRAYANLLVQEASGGALSVPQLEQVLGSLEGDPTRYAGRFFASGQGSNERYRLRNEAFSAYFQADLKLGGGVTLTGGAAFTSDTKRYDMAGVSSDVFAGVDLDGRAYAPFRQQLLTAAGLRAQDVNPRDAAAVAAFAQANPQGYAAVLGRAAANAKNPSANPLAPLRSLQLFPAYVNLPNAVEPGRTHDQRVTWTARAMLAMTAHLRGYLSYATGFKASSINLSRDSRPFASDQAALEAAGLAQVNQTYATRFAGPERTTVYELGLKAEWGLATANLAVFQQTISGFQSNLFTGTGFALVNAGKERVRGVELETALRPAAGLVLSGSATWLDPLYQDFAMSAVGDLSGRRPAGIPALSFTLAGQYEHRLGRSARLFVRADFHHESPVTMEDGLPGFLSLGTAAAIAASAQYQRRVNEVNTALGVILAARTDLTVWGRNLTDNRTLTKIFDSVAQPLGISGYTNQPRTYGASVRYRF</sequence>
<keyword evidence="6 15" id="KW-0732">Signal</keyword>
<evidence type="ECO:0000256" key="6">
    <source>
        <dbReference type="ARBA" id="ARBA00022729"/>
    </source>
</evidence>
<evidence type="ECO:0000256" key="10">
    <source>
        <dbReference type="ARBA" id="ARBA00023136"/>
    </source>
</evidence>
<evidence type="ECO:0000259" key="16">
    <source>
        <dbReference type="Pfam" id="PF00593"/>
    </source>
</evidence>
<feature type="domain" description="TonB-dependent receptor plug" evidence="17">
    <location>
        <begin position="73"/>
        <end position="181"/>
    </location>
</feature>
<keyword evidence="3 12" id="KW-1134">Transmembrane beta strand</keyword>
<dbReference type="RefSeq" id="WP_191323509.1">
    <property type="nucleotide sequence ID" value="NZ_BMZP01000004.1"/>
</dbReference>
<dbReference type="InterPro" id="IPR000531">
    <property type="entry name" value="Beta-barrel_TonB"/>
</dbReference>
<name>A0ABV7V545_9SPHN</name>
<dbReference type="PANTHER" id="PTHR32552">
    <property type="entry name" value="FERRICHROME IRON RECEPTOR-RELATED"/>
    <property type="match status" value="1"/>
</dbReference>
<keyword evidence="2 12" id="KW-0813">Transport</keyword>
<organism evidence="18 19">
    <name type="scientific">Novosphingobium pokkalii</name>
    <dbReference type="NCBI Taxonomy" id="1770194"/>
    <lineage>
        <taxon>Bacteria</taxon>
        <taxon>Pseudomonadati</taxon>
        <taxon>Pseudomonadota</taxon>
        <taxon>Alphaproteobacteria</taxon>
        <taxon>Sphingomonadales</taxon>
        <taxon>Sphingomonadaceae</taxon>
        <taxon>Novosphingobium</taxon>
    </lineage>
</organism>
<comment type="caution">
    <text evidence="18">The sequence shown here is derived from an EMBL/GenBank/DDBJ whole genome shotgun (WGS) entry which is preliminary data.</text>
</comment>
<evidence type="ECO:0000256" key="14">
    <source>
        <dbReference type="RuleBase" id="RU003357"/>
    </source>
</evidence>
<dbReference type="EMBL" id="JBHRYE010000022">
    <property type="protein sequence ID" value="MFC3672525.1"/>
    <property type="molecule type" value="Genomic_DNA"/>
</dbReference>
<dbReference type="InterPro" id="IPR036942">
    <property type="entry name" value="Beta-barrel_TonB_sf"/>
</dbReference>
<dbReference type="PROSITE" id="PS01156">
    <property type="entry name" value="TONB_DEPENDENT_REC_2"/>
    <property type="match status" value="1"/>
</dbReference>
<keyword evidence="18" id="KW-0675">Receptor</keyword>
<dbReference type="InterPro" id="IPR012910">
    <property type="entry name" value="Plug_dom"/>
</dbReference>
<comment type="subcellular location">
    <subcellularLocation>
        <location evidence="1 12">Cell outer membrane</location>
        <topology evidence="1 12">Multi-pass membrane protein</topology>
    </subcellularLocation>
</comment>
<keyword evidence="5 12" id="KW-0812">Transmembrane</keyword>
<evidence type="ECO:0000313" key="18">
    <source>
        <dbReference type="EMBL" id="MFC3672525.1"/>
    </source>
</evidence>
<dbReference type="PANTHER" id="PTHR32552:SF81">
    <property type="entry name" value="TONB-DEPENDENT OUTER MEMBRANE RECEPTOR"/>
    <property type="match status" value="1"/>
</dbReference>
<evidence type="ECO:0000256" key="15">
    <source>
        <dbReference type="SAM" id="SignalP"/>
    </source>
</evidence>
<evidence type="ECO:0000256" key="9">
    <source>
        <dbReference type="ARBA" id="ARBA00023077"/>
    </source>
</evidence>
<evidence type="ECO:0000256" key="2">
    <source>
        <dbReference type="ARBA" id="ARBA00022448"/>
    </source>
</evidence>
<dbReference type="Gene3D" id="2.40.170.20">
    <property type="entry name" value="TonB-dependent receptor, beta-barrel domain"/>
    <property type="match status" value="2"/>
</dbReference>
<dbReference type="Pfam" id="PF07715">
    <property type="entry name" value="Plug"/>
    <property type="match status" value="1"/>
</dbReference>
<keyword evidence="11 12" id="KW-0998">Cell outer membrane</keyword>
<feature type="signal peptide" evidence="15">
    <location>
        <begin position="1"/>
        <end position="43"/>
    </location>
</feature>
<dbReference type="Proteomes" id="UP001595683">
    <property type="component" value="Unassembled WGS sequence"/>
</dbReference>
<keyword evidence="7" id="KW-0408">Iron</keyword>
<evidence type="ECO:0000259" key="17">
    <source>
        <dbReference type="Pfam" id="PF07715"/>
    </source>
</evidence>